<dbReference type="PROSITE" id="PS50943">
    <property type="entry name" value="HTH_CROC1"/>
    <property type="match status" value="1"/>
</dbReference>
<keyword evidence="3" id="KW-1185">Reference proteome</keyword>
<dbReference type="SUPFAM" id="SSF47413">
    <property type="entry name" value="lambda repressor-like DNA-binding domains"/>
    <property type="match status" value="1"/>
</dbReference>
<protein>
    <submittedName>
        <fullName evidence="2">XRE family transcriptional regulator</fullName>
    </submittedName>
</protein>
<gene>
    <name evidence="2" type="ORF">DRB17_06940</name>
</gene>
<dbReference type="SMART" id="SM00530">
    <property type="entry name" value="HTH_XRE"/>
    <property type="match status" value="1"/>
</dbReference>
<evidence type="ECO:0000313" key="3">
    <source>
        <dbReference type="Proteomes" id="UP000253941"/>
    </source>
</evidence>
<dbReference type="Gene3D" id="1.10.260.40">
    <property type="entry name" value="lambda repressor-like DNA-binding domains"/>
    <property type="match status" value="1"/>
</dbReference>
<name>A0A369TFI6_9PROT</name>
<dbReference type="CDD" id="cd00093">
    <property type="entry name" value="HTH_XRE"/>
    <property type="match status" value="1"/>
</dbReference>
<dbReference type="RefSeq" id="WP_114581462.1">
    <property type="nucleotide sequence ID" value="NZ_QPMH01000004.1"/>
</dbReference>
<dbReference type="InterPro" id="IPR010982">
    <property type="entry name" value="Lambda_DNA-bd_dom_sf"/>
</dbReference>
<accession>A0A369TFI6</accession>
<dbReference type="AlphaFoldDB" id="A0A369TFI6"/>
<evidence type="ECO:0000313" key="2">
    <source>
        <dbReference type="EMBL" id="RDD62887.1"/>
    </source>
</evidence>
<dbReference type="InterPro" id="IPR001387">
    <property type="entry name" value="Cro/C1-type_HTH"/>
</dbReference>
<dbReference type="EMBL" id="QPMH01000004">
    <property type="protein sequence ID" value="RDD62887.1"/>
    <property type="molecule type" value="Genomic_DNA"/>
</dbReference>
<comment type="caution">
    <text evidence="2">The sequence shown here is derived from an EMBL/GenBank/DDBJ whole genome shotgun (WGS) entry which is preliminary data.</text>
</comment>
<evidence type="ECO:0000259" key="1">
    <source>
        <dbReference type="PROSITE" id="PS50943"/>
    </source>
</evidence>
<dbReference type="Proteomes" id="UP000253941">
    <property type="component" value="Unassembled WGS sequence"/>
</dbReference>
<feature type="domain" description="HTH cro/C1-type" evidence="1">
    <location>
        <begin position="9"/>
        <end position="56"/>
    </location>
</feature>
<dbReference type="GO" id="GO:0003677">
    <property type="term" value="F:DNA binding"/>
    <property type="evidence" value="ECO:0007669"/>
    <property type="project" value="InterPro"/>
</dbReference>
<reference evidence="2 3" key="1">
    <citation type="submission" date="2018-07" db="EMBL/GenBank/DDBJ databases">
        <title>Venubactetium sediminum gen. nov., sp. nov., isolated from a marine solar saltern.</title>
        <authorList>
            <person name="Wang S."/>
        </authorList>
    </citation>
    <scope>NUCLEOTIDE SEQUENCE [LARGE SCALE GENOMIC DNA]</scope>
    <source>
        <strain evidence="2 3">WD2A32</strain>
    </source>
</reference>
<dbReference type="Pfam" id="PF01381">
    <property type="entry name" value="HTH_3"/>
    <property type="match status" value="1"/>
</dbReference>
<proteinExistence type="predicted"/>
<organism evidence="2 3">
    <name type="scientific">Ferruginivarius sediminum</name>
    <dbReference type="NCBI Taxonomy" id="2661937"/>
    <lineage>
        <taxon>Bacteria</taxon>
        <taxon>Pseudomonadati</taxon>
        <taxon>Pseudomonadota</taxon>
        <taxon>Alphaproteobacteria</taxon>
        <taxon>Rhodospirillales</taxon>
        <taxon>Rhodospirillaceae</taxon>
        <taxon>Ferruginivarius</taxon>
    </lineage>
</organism>
<sequence>MSLTPEQCRAARVFLRISQKQLADAAGVSVRTISHFEAGDRTPVRATVAALRRALEDAGIEFLDGDSPGLRLHSRARTGR</sequence>